<name>A0AAD6T0C8_9AGAR</name>
<feature type="compositionally biased region" description="Low complexity" evidence="1">
    <location>
        <begin position="167"/>
        <end position="179"/>
    </location>
</feature>
<feature type="compositionally biased region" description="Low complexity" evidence="1">
    <location>
        <begin position="254"/>
        <end position="276"/>
    </location>
</feature>
<proteinExistence type="predicted"/>
<feature type="compositionally biased region" description="Basic and acidic residues" evidence="1">
    <location>
        <begin position="157"/>
        <end position="166"/>
    </location>
</feature>
<reference evidence="2" key="1">
    <citation type="submission" date="2023-03" db="EMBL/GenBank/DDBJ databases">
        <title>Massive genome expansion in bonnet fungi (Mycena s.s.) driven by repeated elements and novel gene families across ecological guilds.</title>
        <authorList>
            <consortium name="Lawrence Berkeley National Laboratory"/>
            <person name="Harder C.B."/>
            <person name="Miyauchi S."/>
            <person name="Viragh M."/>
            <person name="Kuo A."/>
            <person name="Thoen E."/>
            <person name="Andreopoulos B."/>
            <person name="Lu D."/>
            <person name="Skrede I."/>
            <person name="Drula E."/>
            <person name="Henrissat B."/>
            <person name="Morin E."/>
            <person name="Kohler A."/>
            <person name="Barry K."/>
            <person name="LaButti K."/>
            <person name="Morin E."/>
            <person name="Salamov A."/>
            <person name="Lipzen A."/>
            <person name="Mereny Z."/>
            <person name="Hegedus B."/>
            <person name="Baldrian P."/>
            <person name="Stursova M."/>
            <person name="Weitz H."/>
            <person name="Taylor A."/>
            <person name="Grigoriev I.V."/>
            <person name="Nagy L.G."/>
            <person name="Martin F."/>
            <person name="Kauserud H."/>
        </authorList>
    </citation>
    <scope>NUCLEOTIDE SEQUENCE</scope>
    <source>
        <strain evidence="2">CBHHK200</strain>
    </source>
</reference>
<dbReference type="Proteomes" id="UP001218188">
    <property type="component" value="Unassembled WGS sequence"/>
</dbReference>
<feature type="region of interest" description="Disordered" evidence="1">
    <location>
        <begin position="254"/>
        <end position="317"/>
    </location>
</feature>
<feature type="compositionally biased region" description="Low complexity" evidence="1">
    <location>
        <begin position="302"/>
        <end position="315"/>
    </location>
</feature>
<feature type="region of interest" description="Disordered" evidence="1">
    <location>
        <begin position="205"/>
        <end position="227"/>
    </location>
</feature>
<gene>
    <name evidence="2" type="ORF">C8F04DRAFT_1180759</name>
</gene>
<feature type="compositionally biased region" description="Low complexity" evidence="1">
    <location>
        <begin position="432"/>
        <end position="444"/>
    </location>
</feature>
<evidence type="ECO:0000313" key="3">
    <source>
        <dbReference type="Proteomes" id="UP001218188"/>
    </source>
</evidence>
<feature type="region of interest" description="Disordered" evidence="1">
    <location>
        <begin position="380"/>
        <end position="444"/>
    </location>
</feature>
<feature type="compositionally biased region" description="Pro residues" evidence="1">
    <location>
        <begin position="286"/>
        <end position="301"/>
    </location>
</feature>
<feature type="compositionally biased region" description="Basic and acidic residues" evidence="1">
    <location>
        <begin position="118"/>
        <end position="147"/>
    </location>
</feature>
<feature type="compositionally biased region" description="Low complexity" evidence="1">
    <location>
        <begin position="393"/>
        <end position="403"/>
    </location>
</feature>
<feature type="region of interest" description="Disordered" evidence="1">
    <location>
        <begin position="104"/>
        <end position="184"/>
    </location>
</feature>
<keyword evidence="3" id="KW-1185">Reference proteome</keyword>
<organism evidence="2 3">
    <name type="scientific">Mycena alexandri</name>
    <dbReference type="NCBI Taxonomy" id="1745969"/>
    <lineage>
        <taxon>Eukaryota</taxon>
        <taxon>Fungi</taxon>
        <taxon>Dikarya</taxon>
        <taxon>Basidiomycota</taxon>
        <taxon>Agaricomycotina</taxon>
        <taxon>Agaricomycetes</taxon>
        <taxon>Agaricomycetidae</taxon>
        <taxon>Agaricales</taxon>
        <taxon>Marasmiineae</taxon>
        <taxon>Mycenaceae</taxon>
        <taxon>Mycena</taxon>
    </lineage>
</organism>
<accession>A0AAD6T0C8</accession>
<sequence>MCLAIGIAARVAFASRGNIHGHTELYPERAPELGRGDGVGGEGVVGGGGDGGAAVQVPGDAVAGVEAAVLEMQLALVPRFGAAADGAEGVGAVIVQIDLPLGNSTETAGSEGGGGRKGQSEKGGRMLRREEGENEERVCGGRGKEGANMRTQMSRKVTQESRREDPSSSASPRDSPLSPQDTKWARVIGPPLNILPTSTILPPTVLPPTVEGHSRTRTTLTGCTDMGAIPARTGAPYTGGMRLGLGARGLSGLAAKRSVSRPCSRSPSTWGWTSRSTARRRRPRPRPMPPLARAPPRPSPSSLPSLPGTPPTTSTIYAHPTLNSSALALTSFVSPAAPDLVLLDSRRSSVAGAGQRVRQPAGDAHGRDLRRLWFGSFPQSLPSLGIPPPTPAPSRTSRSTRPPFVSPAAPNLCTTDKIIHSRGRTPSDARTRPAGNARTRPARATRATIHSYPIELRSLILPLANP</sequence>
<protein>
    <submittedName>
        <fullName evidence="2">Uncharacterized protein</fullName>
    </submittedName>
</protein>
<evidence type="ECO:0000256" key="1">
    <source>
        <dbReference type="SAM" id="MobiDB-lite"/>
    </source>
</evidence>
<dbReference type="AlphaFoldDB" id="A0AAD6T0C8"/>
<evidence type="ECO:0000313" key="2">
    <source>
        <dbReference type="EMBL" id="KAJ7037034.1"/>
    </source>
</evidence>
<dbReference type="EMBL" id="JARJCM010000039">
    <property type="protein sequence ID" value="KAJ7037034.1"/>
    <property type="molecule type" value="Genomic_DNA"/>
</dbReference>
<comment type="caution">
    <text evidence="2">The sequence shown here is derived from an EMBL/GenBank/DDBJ whole genome shotgun (WGS) entry which is preliminary data.</text>
</comment>